<comment type="caution">
    <text evidence="2">The sequence shown here is derived from an EMBL/GenBank/DDBJ whole genome shotgun (WGS) entry which is preliminary data.</text>
</comment>
<reference evidence="2 3" key="1">
    <citation type="submission" date="2017-11" db="EMBL/GenBank/DDBJ databases">
        <title>De-novo sequencing of pomegranate (Punica granatum L.) genome.</title>
        <authorList>
            <person name="Akparov Z."/>
            <person name="Amiraslanov A."/>
            <person name="Hajiyeva S."/>
            <person name="Abbasov M."/>
            <person name="Kaur K."/>
            <person name="Hamwieh A."/>
            <person name="Solovyev V."/>
            <person name="Salamov A."/>
            <person name="Braich B."/>
            <person name="Kosarev P."/>
            <person name="Mahmoud A."/>
            <person name="Hajiyev E."/>
            <person name="Babayeva S."/>
            <person name="Izzatullayeva V."/>
            <person name="Mammadov A."/>
            <person name="Mammadov A."/>
            <person name="Sharifova S."/>
            <person name="Ojaghi J."/>
            <person name="Eynullazada K."/>
            <person name="Bayramov B."/>
            <person name="Abdulazimova A."/>
            <person name="Shahmuradov I."/>
        </authorList>
    </citation>
    <scope>NUCLEOTIDE SEQUENCE [LARGE SCALE GENOMIC DNA]</scope>
    <source>
        <strain evidence="3">cv. AG2017</strain>
        <tissue evidence="2">Leaf</tissue>
    </source>
</reference>
<organism evidence="2 3">
    <name type="scientific">Punica granatum</name>
    <name type="common">Pomegranate</name>
    <dbReference type="NCBI Taxonomy" id="22663"/>
    <lineage>
        <taxon>Eukaryota</taxon>
        <taxon>Viridiplantae</taxon>
        <taxon>Streptophyta</taxon>
        <taxon>Embryophyta</taxon>
        <taxon>Tracheophyta</taxon>
        <taxon>Spermatophyta</taxon>
        <taxon>Magnoliopsida</taxon>
        <taxon>eudicotyledons</taxon>
        <taxon>Gunneridae</taxon>
        <taxon>Pentapetalae</taxon>
        <taxon>rosids</taxon>
        <taxon>malvids</taxon>
        <taxon>Myrtales</taxon>
        <taxon>Lythraceae</taxon>
        <taxon>Punica</taxon>
    </lineage>
</organism>
<proteinExistence type="predicted"/>
<dbReference type="InterPro" id="IPR000477">
    <property type="entry name" value="RT_dom"/>
</dbReference>
<dbReference type="AlphaFoldDB" id="A0A2I0KCI9"/>
<dbReference type="PANTHER" id="PTHR33064:SF37">
    <property type="entry name" value="RIBONUCLEASE H"/>
    <property type="match status" value="1"/>
</dbReference>
<gene>
    <name evidence="2" type="ORF">CRG98_013336</name>
</gene>
<dbReference type="PANTHER" id="PTHR33064">
    <property type="entry name" value="POL PROTEIN"/>
    <property type="match status" value="1"/>
</dbReference>
<feature type="domain" description="Reverse transcriptase" evidence="1">
    <location>
        <begin position="45"/>
        <end position="137"/>
    </location>
</feature>
<protein>
    <recommendedName>
        <fullName evidence="1">Reverse transcriptase domain-containing protein</fullName>
    </recommendedName>
</protein>
<keyword evidence="3" id="KW-1185">Reference proteome</keyword>
<evidence type="ECO:0000313" key="3">
    <source>
        <dbReference type="Proteomes" id="UP000233551"/>
    </source>
</evidence>
<dbReference type="InterPro" id="IPR051320">
    <property type="entry name" value="Viral_Replic_Matur_Polypro"/>
</dbReference>
<name>A0A2I0KCI9_PUNGR</name>
<dbReference type="Gene3D" id="3.10.10.10">
    <property type="entry name" value="HIV Type 1 Reverse Transcriptase, subunit A, domain 1"/>
    <property type="match status" value="1"/>
</dbReference>
<dbReference type="STRING" id="22663.A0A2I0KCI9"/>
<evidence type="ECO:0000259" key="1">
    <source>
        <dbReference type="Pfam" id="PF00078"/>
    </source>
</evidence>
<dbReference type="Proteomes" id="UP000233551">
    <property type="component" value="Unassembled WGS sequence"/>
</dbReference>
<sequence>MSPKHKQLALSECADFLQQDLIEPSSSPWACEAFYVNKRSEQIRALFTNLSRAKVFSKFDLKAEFWQLGIHLEDKAKIGFYIPNAYYQWEIMPFGHKTTSSLLQKAMCRIFSPIMDQALVYIDDILLSSPTEEAHKHPA</sequence>
<accession>A0A2I0KCI9</accession>
<dbReference type="InterPro" id="IPR043502">
    <property type="entry name" value="DNA/RNA_pol_sf"/>
</dbReference>
<dbReference type="SUPFAM" id="SSF56672">
    <property type="entry name" value="DNA/RNA polymerases"/>
    <property type="match status" value="1"/>
</dbReference>
<dbReference type="Pfam" id="PF00078">
    <property type="entry name" value="RVT_1"/>
    <property type="match status" value="1"/>
</dbReference>
<dbReference type="EMBL" id="PGOL01000682">
    <property type="protein sequence ID" value="PKI66255.1"/>
    <property type="molecule type" value="Genomic_DNA"/>
</dbReference>
<evidence type="ECO:0000313" key="2">
    <source>
        <dbReference type="EMBL" id="PKI66255.1"/>
    </source>
</evidence>